<accession>A0A974S226</accession>
<evidence type="ECO:0000256" key="4">
    <source>
        <dbReference type="ARBA" id="ARBA00022989"/>
    </source>
</evidence>
<feature type="transmembrane region" description="Helical" evidence="6">
    <location>
        <begin position="6"/>
        <end position="26"/>
    </location>
</feature>
<dbReference type="Pfam" id="PF04286">
    <property type="entry name" value="DUF445"/>
    <property type="match status" value="1"/>
</dbReference>
<evidence type="ECO:0000256" key="1">
    <source>
        <dbReference type="ARBA" id="ARBA00004236"/>
    </source>
</evidence>
<evidence type="ECO:0000256" key="3">
    <source>
        <dbReference type="ARBA" id="ARBA00022692"/>
    </source>
</evidence>
<keyword evidence="4 6" id="KW-1133">Transmembrane helix</keyword>
<keyword evidence="5 6" id="KW-0472">Membrane</keyword>
<name>A0A974S226_PERPY</name>
<dbReference type="InterPro" id="IPR016991">
    <property type="entry name" value="UCP032178"/>
</dbReference>
<dbReference type="KEGG" id="ppsr:I6J18_10115"/>
<evidence type="ECO:0000256" key="2">
    <source>
        <dbReference type="ARBA" id="ARBA00008053"/>
    </source>
</evidence>
<dbReference type="InterPro" id="IPR007383">
    <property type="entry name" value="DUF445"/>
</dbReference>
<evidence type="ECO:0000313" key="7">
    <source>
        <dbReference type="EMBL" id="QQT02156.1"/>
    </source>
</evidence>
<dbReference type="GO" id="GO:0005886">
    <property type="term" value="C:plasma membrane"/>
    <property type="evidence" value="ECO:0007669"/>
    <property type="project" value="UniProtKB-SubCell"/>
</dbReference>
<dbReference type="PANTHER" id="PTHR35791:SF1">
    <property type="entry name" value="UPF0754 MEMBRANE PROTEIN YHEB"/>
    <property type="match status" value="1"/>
</dbReference>
<dbReference type="PANTHER" id="PTHR35791">
    <property type="entry name" value="UPF0754 MEMBRANE PROTEIN YHEB"/>
    <property type="match status" value="1"/>
</dbReference>
<evidence type="ECO:0000313" key="8">
    <source>
        <dbReference type="Proteomes" id="UP000595254"/>
    </source>
</evidence>
<dbReference type="RefSeq" id="WP_040376579.1">
    <property type="nucleotide sequence ID" value="NZ_CP068053.1"/>
</dbReference>
<organism evidence="7 8">
    <name type="scientific">Peribacillus psychrosaccharolyticus</name>
    <name type="common">Bacillus psychrosaccharolyticus</name>
    <dbReference type="NCBI Taxonomy" id="1407"/>
    <lineage>
        <taxon>Bacteria</taxon>
        <taxon>Bacillati</taxon>
        <taxon>Bacillota</taxon>
        <taxon>Bacilli</taxon>
        <taxon>Bacillales</taxon>
        <taxon>Bacillaceae</taxon>
        <taxon>Peribacillus</taxon>
    </lineage>
</organism>
<keyword evidence="3 6" id="KW-0812">Transmembrane</keyword>
<keyword evidence="8" id="KW-1185">Reference proteome</keyword>
<comment type="similarity">
    <text evidence="2">Belongs to the UPF0754 family.</text>
</comment>
<reference evidence="7 8" key="1">
    <citation type="submission" date="2021-01" db="EMBL/GenBank/DDBJ databases">
        <title>FDA dAtabase for Regulatory Grade micrObial Sequences (FDA-ARGOS): Supporting development and validation of Infectious Disease Dx tests.</title>
        <authorList>
            <person name="Nelson B."/>
            <person name="Plummer A."/>
            <person name="Tallon L."/>
            <person name="Sadzewicz L."/>
            <person name="Zhao X."/>
            <person name="Boylan J."/>
            <person name="Ott S."/>
            <person name="Bowen H."/>
            <person name="Vavikolanu K."/>
            <person name="Mehta A."/>
            <person name="Aluvathingal J."/>
            <person name="Nadendla S."/>
            <person name="Myers T."/>
            <person name="Yan Y."/>
            <person name="Sichtig H."/>
        </authorList>
    </citation>
    <scope>NUCLEOTIDE SEQUENCE [LARGE SCALE GENOMIC DNA]</scope>
    <source>
        <strain evidence="7 8">FDAARGOS_1161</strain>
    </source>
</reference>
<feature type="transmembrane region" description="Helical" evidence="6">
    <location>
        <begin position="355"/>
        <end position="377"/>
    </location>
</feature>
<dbReference type="Proteomes" id="UP000595254">
    <property type="component" value="Chromosome"/>
</dbReference>
<dbReference type="EMBL" id="CP068053">
    <property type="protein sequence ID" value="QQT02156.1"/>
    <property type="molecule type" value="Genomic_DNA"/>
</dbReference>
<protein>
    <submittedName>
        <fullName evidence="7">DUF445 domain-containing protein</fullName>
    </submittedName>
</protein>
<proteinExistence type="inferred from homology"/>
<evidence type="ECO:0000256" key="5">
    <source>
        <dbReference type="ARBA" id="ARBA00023136"/>
    </source>
</evidence>
<sequence length="378" mass="43237">MNWMITLAFMIIIGAIIGGFTNFIAIKMLFHPYKPIYLFGKQLPFTPGLIPKRRDELASQLGKIVVEHLLTPESLQQKVLNSTLKQDMNTWVQGEVKKWLSSEKNAAELLAEYGINNASDVTEDFLKKFLVSKYDSWMAENRSKQTSDLFSPAILEKAVAKIPDISEYILSKGKEYFTSQEGKRRLEQMMEEFFSQRGKIGNMIQMFMGNAKLVDIVQPELLKFLNQTKTSDLITVLLTREWHKVEEWELERVEGIFGADAIKELLSKKVTQLADIPEWFEKPLHELAAPMESVILDKVIPTLLDQALLLVSAQLIPMVERLHIEEIVEEQVKAFSLERLEEIVLLIAKRELSMITYLGFLLGGLIGMLQGFFSIFFG</sequence>
<dbReference type="AlphaFoldDB" id="A0A974S226"/>
<evidence type="ECO:0000256" key="6">
    <source>
        <dbReference type="SAM" id="Phobius"/>
    </source>
</evidence>
<comment type="subcellular location">
    <subcellularLocation>
        <location evidence="1">Cell membrane</location>
    </subcellularLocation>
</comment>
<dbReference type="PIRSF" id="PIRSF032178">
    <property type="entry name" value="UCP032178"/>
    <property type="match status" value="1"/>
</dbReference>
<gene>
    <name evidence="7" type="ORF">I6J18_10115</name>
</gene>